<evidence type="ECO:0000256" key="1">
    <source>
        <dbReference type="ARBA" id="ARBA00004167"/>
    </source>
</evidence>
<dbReference type="InterPro" id="IPR002902">
    <property type="entry name" value="GNK2"/>
</dbReference>
<protein>
    <submittedName>
        <fullName evidence="21">Cysteine-rich receptor-like protein kinase 10 isoform X1</fullName>
    </submittedName>
</protein>
<dbReference type="GO" id="GO:0005886">
    <property type="term" value="C:plasma membrane"/>
    <property type="evidence" value="ECO:0007669"/>
    <property type="project" value="TreeGrafter"/>
</dbReference>
<keyword evidence="12" id="KW-0675">Receptor</keyword>
<evidence type="ECO:0000256" key="12">
    <source>
        <dbReference type="ARBA" id="ARBA00023170"/>
    </source>
</evidence>
<dbReference type="GO" id="GO:0004674">
    <property type="term" value="F:protein serine/threonine kinase activity"/>
    <property type="evidence" value="ECO:0007669"/>
    <property type="project" value="UniProtKB-KW"/>
</dbReference>
<accession>A0A6P8D679</accession>
<evidence type="ECO:0000256" key="13">
    <source>
        <dbReference type="ARBA" id="ARBA00023180"/>
    </source>
</evidence>
<feature type="region of interest" description="Disordered" evidence="15">
    <location>
        <begin position="658"/>
        <end position="690"/>
    </location>
</feature>
<name>A0A6P8D679_PUNGR</name>
<reference evidence="20" key="1">
    <citation type="journal article" date="2020" name="Plant Biotechnol. J.">
        <title>The pomegranate (Punica granatum L.) draft genome dissects genetic divergence between soft- and hard-seeded cultivars.</title>
        <authorList>
            <person name="Luo X."/>
            <person name="Li H."/>
            <person name="Wu Z."/>
            <person name="Yao W."/>
            <person name="Zhao P."/>
            <person name="Cao D."/>
            <person name="Yu H."/>
            <person name="Li K."/>
            <person name="Poudel K."/>
            <person name="Zhao D."/>
            <person name="Zhang F."/>
            <person name="Xia X."/>
            <person name="Chen L."/>
            <person name="Wang Q."/>
            <person name="Jing D."/>
            <person name="Cao S."/>
        </authorList>
    </citation>
    <scope>NUCLEOTIDE SEQUENCE [LARGE SCALE GENOMIC DNA]</scope>
    <source>
        <strain evidence="20">cv. Tunisia</strain>
    </source>
</reference>
<evidence type="ECO:0000259" key="19">
    <source>
        <dbReference type="PROSITE" id="PS51473"/>
    </source>
</evidence>
<dbReference type="InterPro" id="IPR008271">
    <property type="entry name" value="Ser/Thr_kinase_AS"/>
</dbReference>
<keyword evidence="7 14" id="KW-0547">Nucleotide-binding</keyword>
<dbReference type="InterPro" id="IPR038408">
    <property type="entry name" value="GNK2_sf"/>
</dbReference>
<evidence type="ECO:0000256" key="8">
    <source>
        <dbReference type="ARBA" id="ARBA00022777"/>
    </source>
</evidence>
<keyword evidence="11 16" id="KW-0472">Membrane</keyword>
<dbReference type="SMART" id="SM00220">
    <property type="entry name" value="S_TKc"/>
    <property type="match status" value="1"/>
</dbReference>
<evidence type="ECO:0000256" key="9">
    <source>
        <dbReference type="ARBA" id="ARBA00022840"/>
    </source>
</evidence>
<evidence type="ECO:0000256" key="17">
    <source>
        <dbReference type="SAM" id="SignalP"/>
    </source>
</evidence>
<evidence type="ECO:0000313" key="20">
    <source>
        <dbReference type="Proteomes" id="UP000515151"/>
    </source>
</evidence>
<dbReference type="InterPro" id="IPR011009">
    <property type="entry name" value="Kinase-like_dom_sf"/>
</dbReference>
<keyword evidence="20" id="KW-1185">Reference proteome</keyword>
<keyword evidence="5 17" id="KW-0732">Signal</keyword>
<dbReference type="GO" id="GO:0042742">
    <property type="term" value="P:defense response to bacterium"/>
    <property type="evidence" value="ECO:0007669"/>
    <property type="project" value="TreeGrafter"/>
</dbReference>
<evidence type="ECO:0000256" key="4">
    <source>
        <dbReference type="ARBA" id="ARBA00022692"/>
    </source>
</evidence>
<keyword evidence="13" id="KW-0325">Glycoprotein</keyword>
<dbReference type="PANTHER" id="PTHR27002:SF1050">
    <property type="entry name" value="CYSTEINE-RICH RECEPTOR-LIKE PROTEIN KINASE 5"/>
    <property type="match status" value="1"/>
</dbReference>
<dbReference type="Pfam" id="PF01657">
    <property type="entry name" value="Stress-antifung"/>
    <property type="match status" value="2"/>
</dbReference>
<keyword evidence="2" id="KW-0723">Serine/threonine-protein kinase</keyword>
<dbReference type="InterPro" id="IPR000719">
    <property type="entry name" value="Prot_kinase_dom"/>
</dbReference>
<feature type="transmembrane region" description="Helical" evidence="16">
    <location>
        <begin position="297"/>
        <end position="319"/>
    </location>
</feature>
<dbReference type="PROSITE" id="PS50011">
    <property type="entry name" value="PROTEIN_KINASE_DOM"/>
    <property type="match status" value="1"/>
</dbReference>
<dbReference type="CDD" id="cd23509">
    <property type="entry name" value="Gnk2-like"/>
    <property type="match status" value="2"/>
</dbReference>
<keyword evidence="3" id="KW-0808">Transferase</keyword>
<dbReference type="SUPFAM" id="SSF56112">
    <property type="entry name" value="Protein kinase-like (PK-like)"/>
    <property type="match status" value="1"/>
</dbReference>
<evidence type="ECO:0000256" key="7">
    <source>
        <dbReference type="ARBA" id="ARBA00022741"/>
    </source>
</evidence>
<feature type="chain" id="PRO_5027580385" evidence="17">
    <location>
        <begin position="41"/>
        <end position="690"/>
    </location>
</feature>
<evidence type="ECO:0000256" key="6">
    <source>
        <dbReference type="ARBA" id="ARBA00022737"/>
    </source>
</evidence>
<comment type="subcellular location">
    <subcellularLocation>
        <location evidence="1">Membrane</location>
        <topology evidence="1">Single-pass membrane protein</topology>
    </subcellularLocation>
</comment>
<dbReference type="PROSITE" id="PS51473">
    <property type="entry name" value="GNK2"/>
    <property type="match status" value="2"/>
</dbReference>
<keyword evidence="9 14" id="KW-0067">ATP-binding</keyword>
<organism evidence="20 21">
    <name type="scientific">Punica granatum</name>
    <name type="common">Pomegranate</name>
    <dbReference type="NCBI Taxonomy" id="22663"/>
    <lineage>
        <taxon>Eukaryota</taxon>
        <taxon>Viridiplantae</taxon>
        <taxon>Streptophyta</taxon>
        <taxon>Embryophyta</taxon>
        <taxon>Tracheophyta</taxon>
        <taxon>Spermatophyta</taxon>
        <taxon>Magnoliopsida</taxon>
        <taxon>eudicotyledons</taxon>
        <taxon>Gunneridae</taxon>
        <taxon>Pentapetalae</taxon>
        <taxon>rosids</taxon>
        <taxon>malvids</taxon>
        <taxon>Myrtales</taxon>
        <taxon>Lythraceae</taxon>
        <taxon>Punica</taxon>
    </lineage>
</organism>
<dbReference type="Gene3D" id="3.30.430.20">
    <property type="entry name" value="Gnk2 domain, C-X8-C-X2-C motif"/>
    <property type="match status" value="2"/>
</dbReference>
<evidence type="ECO:0000256" key="16">
    <source>
        <dbReference type="SAM" id="Phobius"/>
    </source>
</evidence>
<evidence type="ECO:0000256" key="10">
    <source>
        <dbReference type="ARBA" id="ARBA00022989"/>
    </source>
</evidence>
<evidence type="ECO:0000313" key="21">
    <source>
        <dbReference type="RefSeq" id="XP_031392632.1"/>
    </source>
</evidence>
<dbReference type="OrthoDB" id="688481at2759"/>
<dbReference type="PROSITE" id="PS00108">
    <property type="entry name" value="PROTEIN_KINASE_ST"/>
    <property type="match status" value="1"/>
</dbReference>
<dbReference type="Proteomes" id="UP000515151">
    <property type="component" value="Chromosome 4"/>
</dbReference>
<dbReference type="PROSITE" id="PS00107">
    <property type="entry name" value="PROTEIN_KINASE_ATP"/>
    <property type="match status" value="1"/>
</dbReference>
<dbReference type="FunFam" id="3.30.430.20:FF:000003">
    <property type="entry name" value="Cysteine-rich RLK (RECEPTOR-like protein kinase) 10"/>
    <property type="match status" value="1"/>
</dbReference>
<dbReference type="InterPro" id="IPR017441">
    <property type="entry name" value="Protein_kinase_ATP_BS"/>
</dbReference>
<proteinExistence type="predicted"/>
<reference evidence="21" key="2">
    <citation type="submission" date="2025-08" db="UniProtKB">
        <authorList>
            <consortium name="RefSeq"/>
        </authorList>
    </citation>
    <scope>IDENTIFICATION</scope>
    <source>
        <tissue evidence="21">Leaf</tissue>
    </source>
</reference>
<feature type="domain" description="Gnk2-homologous" evidence="19">
    <location>
        <begin position="45"/>
        <end position="150"/>
    </location>
</feature>
<feature type="binding site" evidence="14">
    <location>
        <position position="385"/>
    </location>
    <ligand>
        <name>ATP</name>
        <dbReference type="ChEBI" id="CHEBI:30616"/>
    </ligand>
</feature>
<feature type="domain" description="Gnk2-homologous" evidence="19">
    <location>
        <begin position="156"/>
        <end position="261"/>
    </location>
</feature>
<keyword evidence="8" id="KW-0418">Kinase</keyword>
<feature type="domain" description="Protein kinase" evidence="18">
    <location>
        <begin position="357"/>
        <end position="649"/>
    </location>
</feature>
<dbReference type="GO" id="GO:0005524">
    <property type="term" value="F:ATP binding"/>
    <property type="evidence" value="ECO:0007669"/>
    <property type="project" value="UniProtKB-UniRule"/>
</dbReference>
<evidence type="ECO:0000256" key="2">
    <source>
        <dbReference type="ARBA" id="ARBA00022527"/>
    </source>
</evidence>
<feature type="compositionally biased region" description="Low complexity" evidence="15">
    <location>
        <begin position="660"/>
        <end position="679"/>
    </location>
</feature>
<dbReference type="GO" id="GO:0009751">
    <property type="term" value="P:response to salicylic acid"/>
    <property type="evidence" value="ECO:0007669"/>
    <property type="project" value="UniProtKB-ARBA"/>
</dbReference>
<gene>
    <name evidence="21" type="primary">LOC116204604</name>
</gene>
<dbReference type="CDD" id="cd14066">
    <property type="entry name" value="STKc_IRAK"/>
    <property type="match status" value="1"/>
</dbReference>
<keyword evidence="4 16" id="KW-0812">Transmembrane</keyword>
<dbReference type="AlphaFoldDB" id="A0A6P8D679"/>
<dbReference type="Gene3D" id="1.10.510.10">
    <property type="entry name" value="Transferase(Phosphotransferase) domain 1"/>
    <property type="match status" value="1"/>
</dbReference>
<dbReference type="FunFam" id="3.30.200.20:FF:000727">
    <property type="entry name" value="Cysteine-rich RLK (RECEPTOR-like protein kinase) 23"/>
    <property type="match status" value="1"/>
</dbReference>
<dbReference type="GeneID" id="116204604"/>
<keyword evidence="10 16" id="KW-1133">Transmembrane helix</keyword>
<evidence type="ECO:0000259" key="18">
    <source>
        <dbReference type="PROSITE" id="PS50011"/>
    </source>
</evidence>
<sequence>MKPPTSTNMKPTHRQSSSSPIIIIFFLLSLLLNLSYRAEAQDEPTYLFHSCSNATVFSPNSTYQRNLNVLLSNLSSNSSDYISGFTSGTAGLAPLDRVYGLFLCRGDQSQASCRDCVGYATGDVLRRCPKEKVSTIWYDQCMLTYSNQSILSTMRDSPFLVLYNTANISDPTRFNSLVDEATSILPLRTARSQIAGKKFAVQRADFTMLQRLYTLAQCTPDLTPTDCTMCLQTGAGVLLRGSHGARYFNPSCTIRYETYVFYNETAVALLLPPPPAPAPQPPPSLVPRPKGRKISTAVIIALVTPIGVTVMVFIILCCLKRRRAAKRLYAASVGNDITNAGSLQFDFAPILAATEDFSANNKLGEGGFGEVFKGVLRTGQLIAVKRLSRSSGQGAEEFKNEVMVVAKLQHRNLVRLLGFCLEGEEKILVYEYVHNKSLDNLLFDSEKQGRLDWSRRYKIIAGIARGMLYLHEESRLRIIHRDLKTSNVLLDADMNPKIADFGMARIFGVDQTQGTTNKVVGTLTLWIFSGYMSPEYAMHGQFSVKSDVYSFGVLVLEIISGEKNSSFYQSGTAEDLPSHAWKHWRDGTPMEVLDPILRDSCSRNEVIRCIHMSLLCLQEDPADRPTMAMIALMLNSYSVTLPVPQQPAFFFRSRTDQLYSESGEPGSSKSTSKSMPVSVNEVSITEVEPR</sequence>
<evidence type="ECO:0000256" key="15">
    <source>
        <dbReference type="SAM" id="MobiDB-lite"/>
    </source>
</evidence>
<keyword evidence="6" id="KW-0677">Repeat</keyword>
<dbReference type="FunFam" id="1.10.510.10:FF:000129">
    <property type="entry name" value="cysteine-rich receptor-like protein kinase 10"/>
    <property type="match status" value="1"/>
</dbReference>
<dbReference type="Pfam" id="PF07714">
    <property type="entry name" value="PK_Tyr_Ser-Thr"/>
    <property type="match status" value="1"/>
</dbReference>
<evidence type="ECO:0000256" key="5">
    <source>
        <dbReference type="ARBA" id="ARBA00022729"/>
    </source>
</evidence>
<dbReference type="InterPro" id="IPR001245">
    <property type="entry name" value="Ser-Thr/Tyr_kinase_cat_dom"/>
</dbReference>
<evidence type="ECO:0000256" key="3">
    <source>
        <dbReference type="ARBA" id="ARBA00022679"/>
    </source>
</evidence>
<dbReference type="RefSeq" id="XP_031392632.1">
    <property type="nucleotide sequence ID" value="XM_031536772.1"/>
</dbReference>
<evidence type="ECO:0000256" key="14">
    <source>
        <dbReference type="PROSITE-ProRule" id="PRU10141"/>
    </source>
</evidence>
<evidence type="ECO:0000256" key="11">
    <source>
        <dbReference type="ARBA" id="ARBA00023136"/>
    </source>
</evidence>
<dbReference type="PANTHER" id="PTHR27002">
    <property type="entry name" value="RECEPTOR-LIKE SERINE/THREONINE-PROTEIN KINASE SD1-8"/>
    <property type="match status" value="1"/>
</dbReference>
<dbReference type="Gene3D" id="3.30.200.20">
    <property type="entry name" value="Phosphorylase Kinase, domain 1"/>
    <property type="match status" value="1"/>
</dbReference>
<feature type="signal peptide" evidence="17">
    <location>
        <begin position="1"/>
        <end position="40"/>
    </location>
</feature>